<reference evidence="3" key="1">
    <citation type="submission" date="2021-05" db="EMBL/GenBank/DDBJ databases">
        <title>The genome of the haptophyte Pavlova lutheri (Diacronema luteri, Pavlovales) - a model for lipid biosynthesis in eukaryotic algae.</title>
        <authorList>
            <person name="Hulatt C.J."/>
            <person name="Posewitz M.C."/>
        </authorList>
    </citation>
    <scope>NUCLEOTIDE SEQUENCE</scope>
    <source>
        <strain evidence="3">NIVA-4/92</strain>
    </source>
</reference>
<dbReference type="GO" id="GO:0016192">
    <property type="term" value="P:vesicle-mediated transport"/>
    <property type="evidence" value="ECO:0007669"/>
    <property type="project" value="UniProtKB-ARBA"/>
</dbReference>
<sequence length="1755" mass="172167">MARAARPTAGKEARVGHSQHAARARGARAVVLALALAASAGVGCADRPRERAPAGTLGLAAHAQMQHVLLHAPLFGAAPRALLSRYTALSTLNDASALSADDFDALVAVLAAGGAAGSTSPAAAVGATLSALSQLVSLGASARGAVEGSASPSAPSAEQLERIIDAALILRPDERTALARARDGAADGHGASRAAPEALLLRRLALLGACVRSAAALHARVVSAPHAHAIAQLCLEVSSTAAGGGVARPLLAEAAADLLLQLCAHVFSRVAHAEARDDAPSAAPAAVAATAADGGGGDAAGALLAQLAAELARGTDEMRLCAALRATHCALGSCAGQLDSRADLCAAIATGLAPALAALAPRARVSESTAALVLGCVGAMRAAAPERLDATVAALARSIHARTFLAPAPSDAAPSTAVVALSAWAVTLLTAGGRVAARWFCAYDCALPEDVLLDAVVEAQPNDGEAACLTVALGAPLTELAGALRARCALGGRAGGGHGAAAAEMAGERRARFACLHALAALVRDATALAASGEGASDGVGALATAAAAEAGAAQSARAARARRLREASATAVDALNAGDARRALGLLSSSGLLGAAAASTQPPPPPPPAPPPASGARGGARARAPPPPAAPAGACRALAAWLRAARGLSDAAVGELLASPGALCEGALREYMLRFDGLGTMPLERAARRVLGAFRLPGEAQKIGRVMEAFADAWFALAGERERADVKSAGAAFVLAFAIVMLNTDAHNTNVREKMSLTQFVENNAQLNDGVDFDERTLRRIYEDVSRDEIKLAHAHAGAPVGTAADFAAGAQPSAAARAAAAARARTAGAGIAMIGALAPILTDALADGLGALGPHDAAGACELLPAVGAVCDAAARVGSAGGAVAMCARASGLPALASSDWRRTGGGGGMFGAAYTGGGHVTGAYAHPGAMHAAPSPTLDVRHRLLGRASFALAVRHASSLDADGWGAVLWAALGLAAAGGAPLVPEQLLECAHAAAARIAAGETAAAAAAALEESAEAADAPTPADGAPARTDVAPLAAPLGREELGAVCSSGSGGDGAQLCAPVPTSAASAPADAPPAGGGAAAAIEHARLAAVGAFGGLGALVFGAGGGVGMHHAAAAHTLLGAAVASGTAAGSADEREAQADAHAERLGGERQASLGLPPECALLASCLLAPCEPLPAAAATVDGAGSDAAAAPAFGGAGGAAGGTSAAQDGWPPPLPPALHAAACLATRAQLCTMPEGAATALIRLLAALPASHVLLAAGAAGRAPTSARLLTSAHALALVRYTHALLRSLLPPPLHAHASRADPIERHATIALLHSRATLLAIQSHSHSAPAVERATPTSPQPSSSPPPLPPPPLLADGVERPPASPLPAPAHAPAPPAEHALVGAQLGGAWPPPSAGLDEAAALLEHARVRGLPASRSGESLALALAAERLVRAAAFQSDPRGVDAVARGAAALCARLALEGAHGGGEDASAQLGALRLASATLDVLGSSSALRALAPDAEGVAVGALGSLVGAAASAPARSAEPVLAGCVRALVAVVGAPPAASADGVEAQRWAMVQLPALRAIATAACSRSDDRACEAIGALHALLGTEAWAALPARAWLEVVTLVLLPPASVALRACRTSSALGFARAGGAPSAAAEQRAARGAHALFAPLLPRLPALLAEPAFVPAWLQLVGELQHAARGAACDGARDVLSHALSTALQRMAVAGFFAPSAPGSPPRSAAHAVWDASQRLLDELQPRPSGLA</sequence>
<dbReference type="InterPro" id="IPR035999">
    <property type="entry name" value="Sec7_dom_sf"/>
</dbReference>
<dbReference type="PROSITE" id="PS50190">
    <property type="entry name" value="SEC7"/>
    <property type="match status" value="1"/>
</dbReference>
<accession>A0A8J6CJS5</accession>
<dbReference type="InterPro" id="IPR023394">
    <property type="entry name" value="Sec7_C_sf"/>
</dbReference>
<dbReference type="SUPFAM" id="SSF48425">
    <property type="entry name" value="Sec7 domain"/>
    <property type="match status" value="1"/>
</dbReference>
<dbReference type="GO" id="GO:0032012">
    <property type="term" value="P:regulation of ARF protein signal transduction"/>
    <property type="evidence" value="ECO:0007669"/>
    <property type="project" value="InterPro"/>
</dbReference>
<gene>
    <name evidence="3" type="ORF">KFE25_008694</name>
</gene>
<feature type="region of interest" description="Disordered" evidence="1">
    <location>
        <begin position="596"/>
        <end position="630"/>
    </location>
</feature>
<dbReference type="SMART" id="SM00222">
    <property type="entry name" value="Sec7"/>
    <property type="match status" value="1"/>
</dbReference>
<keyword evidence="4" id="KW-1185">Reference proteome</keyword>
<protein>
    <recommendedName>
        <fullName evidence="2">SEC7 domain-containing protein</fullName>
    </recommendedName>
</protein>
<feature type="compositionally biased region" description="Pro residues" evidence="1">
    <location>
        <begin position="602"/>
        <end position="614"/>
    </location>
</feature>
<dbReference type="PANTHER" id="PTHR10663">
    <property type="entry name" value="GUANYL-NUCLEOTIDE EXCHANGE FACTOR"/>
    <property type="match status" value="1"/>
</dbReference>
<name>A0A8J6CJS5_DIALT</name>
<proteinExistence type="predicted"/>
<evidence type="ECO:0000313" key="3">
    <source>
        <dbReference type="EMBL" id="KAG8470273.1"/>
    </source>
</evidence>
<dbReference type="Pfam" id="PF01369">
    <property type="entry name" value="Sec7"/>
    <property type="match status" value="1"/>
</dbReference>
<comment type="caution">
    <text evidence="3">The sequence shown here is derived from an EMBL/GenBank/DDBJ whole genome shotgun (WGS) entry which is preliminary data.</text>
</comment>
<feature type="region of interest" description="Disordered" evidence="1">
    <location>
        <begin position="1333"/>
        <end position="1386"/>
    </location>
</feature>
<dbReference type="EMBL" id="JAGTXO010000001">
    <property type="protein sequence ID" value="KAG8470273.1"/>
    <property type="molecule type" value="Genomic_DNA"/>
</dbReference>
<dbReference type="InterPro" id="IPR000904">
    <property type="entry name" value="Sec7_dom"/>
</dbReference>
<feature type="compositionally biased region" description="Pro residues" evidence="1">
    <location>
        <begin position="1372"/>
        <end position="1386"/>
    </location>
</feature>
<feature type="compositionally biased region" description="Pro residues" evidence="1">
    <location>
        <begin position="1348"/>
        <end position="1363"/>
    </location>
</feature>
<feature type="region of interest" description="Disordered" evidence="1">
    <location>
        <begin position="1"/>
        <end position="20"/>
    </location>
</feature>
<feature type="domain" description="SEC7" evidence="2">
    <location>
        <begin position="558"/>
        <end position="789"/>
    </location>
</feature>
<evidence type="ECO:0000259" key="2">
    <source>
        <dbReference type="PROSITE" id="PS50190"/>
    </source>
</evidence>
<dbReference type="Proteomes" id="UP000751190">
    <property type="component" value="Unassembled WGS sequence"/>
</dbReference>
<dbReference type="OrthoDB" id="10258608at2759"/>
<feature type="region of interest" description="Disordered" evidence="1">
    <location>
        <begin position="1016"/>
        <end position="1035"/>
    </location>
</feature>
<dbReference type="GO" id="GO:0005085">
    <property type="term" value="F:guanyl-nucleotide exchange factor activity"/>
    <property type="evidence" value="ECO:0007669"/>
    <property type="project" value="InterPro"/>
</dbReference>
<organism evidence="3 4">
    <name type="scientific">Diacronema lutheri</name>
    <name type="common">Unicellular marine alga</name>
    <name type="synonym">Monochrysis lutheri</name>
    <dbReference type="NCBI Taxonomy" id="2081491"/>
    <lineage>
        <taxon>Eukaryota</taxon>
        <taxon>Haptista</taxon>
        <taxon>Haptophyta</taxon>
        <taxon>Pavlovophyceae</taxon>
        <taxon>Pavlovales</taxon>
        <taxon>Pavlovaceae</taxon>
        <taxon>Diacronema</taxon>
    </lineage>
</organism>
<dbReference type="PANTHER" id="PTHR10663:SF388">
    <property type="entry name" value="GOLGI-SPECIFIC BREFELDIN A-RESISTANCE GUANINE NUCLEOTIDE EXCHANGE FACTOR 1"/>
    <property type="match status" value="1"/>
</dbReference>
<evidence type="ECO:0000313" key="4">
    <source>
        <dbReference type="Proteomes" id="UP000751190"/>
    </source>
</evidence>
<dbReference type="GO" id="GO:0012505">
    <property type="term" value="C:endomembrane system"/>
    <property type="evidence" value="ECO:0007669"/>
    <property type="project" value="UniProtKB-ARBA"/>
</dbReference>
<dbReference type="GO" id="GO:0005737">
    <property type="term" value="C:cytoplasm"/>
    <property type="evidence" value="ECO:0007669"/>
    <property type="project" value="UniProtKB-ARBA"/>
</dbReference>
<dbReference type="Gene3D" id="1.10.1000.11">
    <property type="entry name" value="Arf Nucleotide-binding Site Opener,domain 2"/>
    <property type="match status" value="1"/>
</dbReference>
<evidence type="ECO:0000256" key="1">
    <source>
        <dbReference type="SAM" id="MobiDB-lite"/>
    </source>
</evidence>